<proteinExistence type="predicted"/>
<keyword evidence="1" id="KW-0732">Signal</keyword>
<feature type="signal peptide" evidence="1">
    <location>
        <begin position="1"/>
        <end position="21"/>
    </location>
</feature>
<evidence type="ECO:0000313" key="3">
    <source>
        <dbReference type="Proteomes" id="UP000501094"/>
    </source>
</evidence>
<dbReference type="EMBL" id="CP038852">
    <property type="protein sequence ID" value="QIZ20219.1"/>
    <property type="molecule type" value="Genomic_DNA"/>
</dbReference>
<protein>
    <submittedName>
        <fullName evidence="2">Uncharacterized protein</fullName>
    </submittedName>
</protein>
<organism evidence="2 3">
    <name type="scientific">Candidatus Pelagibacter giovannonii</name>
    <dbReference type="NCBI Taxonomy" id="2563896"/>
    <lineage>
        <taxon>Bacteria</taxon>
        <taxon>Pseudomonadati</taxon>
        <taxon>Pseudomonadota</taxon>
        <taxon>Alphaproteobacteria</taxon>
        <taxon>Candidatus Pelagibacterales</taxon>
        <taxon>Candidatus Pelagibacteraceae</taxon>
        <taxon>Candidatus Pelagibacter</taxon>
    </lineage>
</organism>
<gene>
    <name evidence="2" type="ORF">E5R92_00205</name>
</gene>
<accession>A0A6H1Q264</accession>
<dbReference type="KEGG" id="peg:E5R92_00205"/>
<evidence type="ECO:0000313" key="2">
    <source>
        <dbReference type="EMBL" id="QIZ20219.1"/>
    </source>
</evidence>
<name>A0A6H1Q264_9PROT</name>
<feature type="chain" id="PRO_5026260325" evidence="1">
    <location>
        <begin position="22"/>
        <end position="93"/>
    </location>
</feature>
<sequence length="93" mass="10738">MIKRYKYLLIFILLFTSKSHALSPQYEKELYIGCYTNSKAYIGADGAKIYCQCTVDKLSEKFNDEQMDEVFSKEPDEIQQLTAFATIECEGNN</sequence>
<reference evidence="2 3" key="1">
    <citation type="journal article" date="2020" name="Nat. Microbiol.">
        <title>Lysogenic host-virus interactions in SAR11 marine bacteria.</title>
        <authorList>
            <person name="Morris R.M."/>
            <person name="Cain K.R."/>
            <person name="Hvorecny K.L."/>
            <person name="Kollman J.M."/>
        </authorList>
    </citation>
    <scope>NUCLEOTIDE SEQUENCE [LARGE SCALE GENOMIC DNA]</scope>
    <source>
        <strain evidence="2 3">NP1</strain>
    </source>
</reference>
<evidence type="ECO:0000256" key="1">
    <source>
        <dbReference type="SAM" id="SignalP"/>
    </source>
</evidence>
<dbReference type="AlphaFoldDB" id="A0A6H1Q264"/>
<dbReference type="Proteomes" id="UP000501094">
    <property type="component" value="Chromosome"/>
</dbReference>
<dbReference type="RefSeq" id="WP_168606125.1">
    <property type="nucleotide sequence ID" value="NZ_CP038852.1"/>
</dbReference>
<keyword evidence="3" id="KW-1185">Reference proteome</keyword>